<evidence type="ECO:0000313" key="5">
    <source>
        <dbReference type="EMBL" id="SFJ19516.1"/>
    </source>
</evidence>
<dbReference type="InterPro" id="IPR036388">
    <property type="entry name" value="WH-like_DNA-bd_sf"/>
</dbReference>
<evidence type="ECO:0000256" key="3">
    <source>
        <dbReference type="ARBA" id="ARBA00023163"/>
    </source>
</evidence>
<dbReference type="InterPro" id="IPR036390">
    <property type="entry name" value="WH_DNA-bd_sf"/>
</dbReference>
<evidence type="ECO:0000259" key="4">
    <source>
        <dbReference type="PROSITE" id="PS50987"/>
    </source>
</evidence>
<dbReference type="InterPro" id="IPR051081">
    <property type="entry name" value="HTH_MetalResp_TranReg"/>
</dbReference>
<keyword evidence="6" id="KW-1185">Reference proteome</keyword>
<dbReference type="PANTHER" id="PTHR33154:SF33">
    <property type="entry name" value="TRANSCRIPTIONAL REPRESSOR SDPR"/>
    <property type="match status" value="1"/>
</dbReference>
<dbReference type="GO" id="GO:0003677">
    <property type="term" value="F:DNA binding"/>
    <property type="evidence" value="ECO:0007669"/>
    <property type="project" value="UniProtKB-KW"/>
</dbReference>
<sequence>MRSSIFEVMAEPNRRRILDLLRERERSVGELVKETQLSQPGISKHLRVLREAGLVEVRQKGQKRVYHLRAEPLEEIDNWLEPYRRFWSDKLDALEKHLNVEDKHSTEAATPEKKG</sequence>
<dbReference type="GO" id="GO:0003700">
    <property type="term" value="F:DNA-binding transcription factor activity"/>
    <property type="evidence" value="ECO:0007669"/>
    <property type="project" value="InterPro"/>
</dbReference>
<keyword evidence="3" id="KW-0804">Transcription</keyword>
<evidence type="ECO:0000256" key="2">
    <source>
        <dbReference type="ARBA" id="ARBA00023125"/>
    </source>
</evidence>
<dbReference type="EMBL" id="FORR01000005">
    <property type="protein sequence ID" value="SFJ19516.1"/>
    <property type="molecule type" value="Genomic_DNA"/>
</dbReference>
<name>A0A1I3PES4_9BACL</name>
<evidence type="ECO:0000256" key="1">
    <source>
        <dbReference type="ARBA" id="ARBA00023015"/>
    </source>
</evidence>
<dbReference type="STRING" id="46223.SAMN05421852_105190"/>
<dbReference type="InterPro" id="IPR001845">
    <property type="entry name" value="HTH_ArsR_DNA-bd_dom"/>
</dbReference>
<feature type="domain" description="HTH arsR-type" evidence="4">
    <location>
        <begin position="1"/>
        <end position="88"/>
    </location>
</feature>
<dbReference type="AlphaFoldDB" id="A0A1I3PES4"/>
<protein>
    <submittedName>
        <fullName evidence="5">DNA-binding transcriptional regulator, ArsR family</fullName>
    </submittedName>
</protein>
<dbReference type="InterPro" id="IPR011991">
    <property type="entry name" value="ArsR-like_HTH"/>
</dbReference>
<dbReference type="PANTHER" id="PTHR33154">
    <property type="entry name" value="TRANSCRIPTIONAL REGULATOR, ARSR FAMILY"/>
    <property type="match status" value="1"/>
</dbReference>
<accession>A0A1I3PES4</accession>
<dbReference type="NCBIfam" id="NF033788">
    <property type="entry name" value="HTH_metalloreg"/>
    <property type="match status" value="1"/>
</dbReference>
<dbReference type="RefSeq" id="WP_093229272.1">
    <property type="nucleotide sequence ID" value="NZ_FORR01000005.1"/>
</dbReference>
<proteinExistence type="predicted"/>
<dbReference type="PRINTS" id="PR00778">
    <property type="entry name" value="HTHARSR"/>
</dbReference>
<dbReference type="Pfam" id="PF01022">
    <property type="entry name" value="HTH_5"/>
    <property type="match status" value="1"/>
</dbReference>
<gene>
    <name evidence="5" type="ORF">SAMN05421852_105190</name>
</gene>
<dbReference type="SMART" id="SM00418">
    <property type="entry name" value="HTH_ARSR"/>
    <property type="match status" value="1"/>
</dbReference>
<dbReference type="CDD" id="cd00090">
    <property type="entry name" value="HTH_ARSR"/>
    <property type="match status" value="1"/>
</dbReference>
<dbReference type="PROSITE" id="PS50987">
    <property type="entry name" value="HTH_ARSR_2"/>
    <property type="match status" value="1"/>
</dbReference>
<dbReference type="Gene3D" id="1.10.10.10">
    <property type="entry name" value="Winged helix-like DNA-binding domain superfamily/Winged helix DNA-binding domain"/>
    <property type="match status" value="1"/>
</dbReference>
<organism evidence="5 6">
    <name type="scientific">Thermoflavimicrobium dichotomicum</name>
    <dbReference type="NCBI Taxonomy" id="46223"/>
    <lineage>
        <taxon>Bacteria</taxon>
        <taxon>Bacillati</taxon>
        <taxon>Bacillota</taxon>
        <taxon>Bacilli</taxon>
        <taxon>Bacillales</taxon>
        <taxon>Thermoactinomycetaceae</taxon>
        <taxon>Thermoflavimicrobium</taxon>
    </lineage>
</organism>
<dbReference type="OrthoDB" id="9799175at2"/>
<keyword evidence="1" id="KW-0805">Transcription regulation</keyword>
<evidence type="ECO:0000313" key="6">
    <source>
        <dbReference type="Proteomes" id="UP000199545"/>
    </source>
</evidence>
<reference evidence="5 6" key="1">
    <citation type="submission" date="2016-10" db="EMBL/GenBank/DDBJ databases">
        <authorList>
            <person name="de Groot N.N."/>
        </authorList>
    </citation>
    <scope>NUCLEOTIDE SEQUENCE [LARGE SCALE GENOMIC DNA]</scope>
    <source>
        <strain evidence="5 6">DSM 44778</strain>
    </source>
</reference>
<dbReference type="Proteomes" id="UP000199545">
    <property type="component" value="Unassembled WGS sequence"/>
</dbReference>
<keyword evidence="2 5" id="KW-0238">DNA-binding</keyword>
<dbReference type="SUPFAM" id="SSF46785">
    <property type="entry name" value="Winged helix' DNA-binding domain"/>
    <property type="match status" value="1"/>
</dbReference>